<reference evidence="2" key="1">
    <citation type="submission" date="2021-01" db="EMBL/GenBank/DDBJ databases">
        <title>Whole genome shotgun sequence of Planosporangium flavigriseum NBRC 105377.</title>
        <authorList>
            <person name="Komaki H."/>
            <person name="Tamura T."/>
        </authorList>
    </citation>
    <scope>NUCLEOTIDE SEQUENCE</scope>
    <source>
        <strain evidence="2">NBRC 105377</strain>
    </source>
</reference>
<protein>
    <submittedName>
        <fullName evidence="2">Uncharacterized protein</fullName>
    </submittedName>
</protein>
<dbReference type="AlphaFoldDB" id="A0A8J3LQE8"/>
<evidence type="ECO:0000313" key="3">
    <source>
        <dbReference type="Proteomes" id="UP000653674"/>
    </source>
</evidence>
<dbReference type="EMBL" id="BONU01000002">
    <property type="protein sequence ID" value="GIG72099.1"/>
    <property type="molecule type" value="Genomic_DNA"/>
</dbReference>
<sequence>MDVTTSYAVLSGVGMLAFSIGAFGVLDAYHKRNAHQKRVDWLISLYVVGVLLTVVGFVLYGRWWMAAPFALLLLPADRAMRMRLEIRQRRAHLKRLKGSEEQ</sequence>
<comment type="caution">
    <text evidence="2">The sequence shown here is derived from an EMBL/GenBank/DDBJ whole genome shotgun (WGS) entry which is preliminary data.</text>
</comment>
<dbReference type="RefSeq" id="WP_168074626.1">
    <property type="nucleotide sequence ID" value="NZ_BAAAQJ010000008.1"/>
</dbReference>
<evidence type="ECO:0000256" key="1">
    <source>
        <dbReference type="SAM" id="Phobius"/>
    </source>
</evidence>
<feature type="transmembrane region" description="Helical" evidence="1">
    <location>
        <begin position="6"/>
        <end position="29"/>
    </location>
</feature>
<accession>A0A8J3LQE8</accession>
<keyword evidence="1" id="KW-0812">Transmembrane</keyword>
<proteinExistence type="predicted"/>
<feature type="transmembrane region" description="Helical" evidence="1">
    <location>
        <begin position="41"/>
        <end position="57"/>
    </location>
</feature>
<gene>
    <name evidence="2" type="ORF">Pfl04_05030</name>
</gene>
<keyword evidence="1" id="KW-0472">Membrane</keyword>
<keyword evidence="1" id="KW-1133">Transmembrane helix</keyword>
<keyword evidence="3" id="KW-1185">Reference proteome</keyword>
<dbReference type="Proteomes" id="UP000653674">
    <property type="component" value="Unassembled WGS sequence"/>
</dbReference>
<evidence type="ECO:0000313" key="2">
    <source>
        <dbReference type="EMBL" id="GIG72099.1"/>
    </source>
</evidence>
<organism evidence="2 3">
    <name type="scientific">Planosporangium flavigriseum</name>
    <dbReference type="NCBI Taxonomy" id="373681"/>
    <lineage>
        <taxon>Bacteria</taxon>
        <taxon>Bacillati</taxon>
        <taxon>Actinomycetota</taxon>
        <taxon>Actinomycetes</taxon>
        <taxon>Micromonosporales</taxon>
        <taxon>Micromonosporaceae</taxon>
        <taxon>Planosporangium</taxon>
    </lineage>
</organism>
<name>A0A8J3LQE8_9ACTN</name>